<dbReference type="InterPro" id="IPR050266">
    <property type="entry name" value="AB_hydrolase_sf"/>
</dbReference>
<dbReference type="InterPro" id="IPR029058">
    <property type="entry name" value="AB_hydrolase_fold"/>
</dbReference>
<name>A0A239ERK6_9ACTN</name>
<keyword evidence="3" id="KW-1185">Reference proteome</keyword>
<dbReference type="GO" id="GO:0016787">
    <property type="term" value="F:hydrolase activity"/>
    <property type="evidence" value="ECO:0007669"/>
    <property type="project" value="UniProtKB-KW"/>
</dbReference>
<organism evidence="2 3">
    <name type="scientific">Actinacidiphila glaucinigra</name>
    <dbReference type="NCBI Taxonomy" id="235986"/>
    <lineage>
        <taxon>Bacteria</taxon>
        <taxon>Bacillati</taxon>
        <taxon>Actinomycetota</taxon>
        <taxon>Actinomycetes</taxon>
        <taxon>Kitasatosporales</taxon>
        <taxon>Streptomycetaceae</taxon>
        <taxon>Actinacidiphila</taxon>
    </lineage>
</organism>
<evidence type="ECO:0000313" key="3">
    <source>
        <dbReference type="Proteomes" id="UP000198280"/>
    </source>
</evidence>
<dbReference type="EMBL" id="FZOF01000006">
    <property type="protein sequence ID" value="SNS47189.1"/>
    <property type="molecule type" value="Genomic_DNA"/>
</dbReference>
<evidence type="ECO:0000259" key="1">
    <source>
        <dbReference type="Pfam" id="PF12697"/>
    </source>
</evidence>
<dbReference type="SUPFAM" id="SSF53474">
    <property type="entry name" value="alpha/beta-Hydrolases"/>
    <property type="match status" value="1"/>
</dbReference>
<proteinExistence type="predicted"/>
<accession>A0A239ERK6</accession>
<dbReference type="AlphaFoldDB" id="A0A239ERK6"/>
<dbReference type="Gene3D" id="3.40.50.1820">
    <property type="entry name" value="alpha/beta hydrolase"/>
    <property type="match status" value="1"/>
</dbReference>
<dbReference type="Pfam" id="PF12697">
    <property type="entry name" value="Abhydrolase_6"/>
    <property type="match status" value="1"/>
</dbReference>
<dbReference type="OrthoDB" id="3211023at2"/>
<evidence type="ECO:0000313" key="2">
    <source>
        <dbReference type="EMBL" id="SNS47189.1"/>
    </source>
</evidence>
<dbReference type="RefSeq" id="WP_089224104.1">
    <property type="nucleotide sequence ID" value="NZ_FZOF01000006.1"/>
</dbReference>
<protein>
    <submittedName>
        <fullName evidence="2">Lysophospholipase, alpha-beta hydrolase superfamily</fullName>
    </submittedName>
</protein>
<feature type="domain" description="AB hydrolase-1" evidence="1">
    <location>
        <begin position="43"/>
        <end position="287"/>
    </location>
</feature>
<dbReference type="PANTHER" id="PTHR43798">
    <property type="entry name" value="MONOACYLGLYCEROL LIPASE"/>
    <property type="match status" value="1"/>
</dbReference>
<gene>
    <name evidence="2" type="ORF">SAMN05216252_106115</name>
</gene>
<dbReference type="InterPro" id="IPR000073">
    <property type="entry name" value="AB_hydrolase_1"/>
</dbReference>
<reference evidence="2 3" key="1">
    <citation type="submission" date="2017-06" db="EMBL/GenBank/DDBJ databases">
        <authorList>
            <person name="Kim H.J."/>
            <person name="Triplett B.A."/>
        </authorList>
    </citation>
    <scope>NUCLEOTIDE SEQUENCE [LARGE SCALE GENOMIC DNA]</scope>
    <source>
        <strain evidence="2 3">CGMCC 4.1858</strain>
    </source>
</reference>
<dbReference type="Proteomes" id="UP000198280">
    <property type="component" value="Unassembled WGS sequence"/>
</dbReference>
<sequence>MSRPPFLTLPENATAYPLETARGVFAVLDALPPAGTPRRGTALLVPGFTGSKEDFLALLEPLAAAGYRTVAVDGRGQHQSPGPRDEAAYAQGELAADVVAQTAALATAAGEPVHLLGHSMGGLVVRAAVLAAHDEGAALPWASLTLMSSGPAAIEAAQQARTKLLVEALSAMDMESVWHAMRELDAEDLEGTANAAGPVEEFLHRRWLATVPEQLIVTGRQLIDEPDRVAELAAVPLPKLVLSGAVDYAWPVPWLDAMAERLGARRVVVEGAEHSPNAERPAPTARALADFWDGAGPGA</sequence>
<dbReference type="PANTHER" id="PTHR43798:SF33">
    <property type="entry name" value="HYDROLASE, PUTATIVE (AFU_ORTHOLOGUE AFUA_2G14860)-RELATED"/>
    <property type="match status" value="1"/>
</dbReference>
<keyword evidence="2" id="KW-0378">Hydrolase</keyword>
<dbReference type="GO" id="GO:0016020">
    <property type="term" value="C:membrane"/>
    <property type="evidence" value="ECO:0007669"/>
    <property type="project" value="TreeGrafter"/>
</dbReference>